<organism evidence="2 3">
    <name type="scientific">Shewanella indica</name>
    <dbReference type="NCBI Taxonomy" id="768528"/>
    <lineage>
        <taxon>Bacteria</taxon>
        <taxon>Pseudomonadati</taxon>
        <taxon>Pseudomonadota</taxon>
        <taxon>Gammaproteobacteria</taxon>
        <taxon>Alteromonadales</taxon>
        <taxon>Shewanellaceae</taxon>
        <taxon>Shewanella</taxon>
    </lineage>
</organism>
<sequence length="357" mass="40769">MLVPVRFSKCCSLLIGIALGLTACQDNTQALWHDYAERLSRVTEQSFIAPDYLPKDNRLLNSVGEIQAPSTRMSLPLLNSLGLMHCRLGELIAHHNSILGKVAEPSEQFKYQLAFIQAAPACLQSLSLDDQSRRLLTEAKLQKQRELMDWFYWMLLKDRALDKLLFISHDSLSRRSPLAGLTETELALANLVKLKTDIELAQSGRISWHALDVTNLDSALTELARSRIIARNMRSQSISLLWLMQLNDWLEPQLALLLCRPGHSKQRQEILQRILVRNFTGPIQQQLSHSRHIQRRLGNMLQSLYQGTPHAERIEYFFAETTGGPKDLLNARLNDELKRHVHWWQKLRDSCNGTPAG</sequence>
<keyword evidence="3" id="KW-1185">Reference proteome</keyword>
<dbReference type="Pfam" id="PF11279">
    <property type="entry name" value="DUF3080"/>
    <property type="match status" value="1"/>
</dbReference>
<feature type="signal peptide" evidence="1">
    <location>
        <begin position="1"/>
        <end position="23"/>
    </location>
</feature>
<dbReference type="PROSITE" id="PS51257">
    <property type="entry name" value="PROKAR_LIPOPROTEIN"/>
    <property type="match status" value="1"/>
</dbReference>
<gene>
    <name evidence="2" type="ORF">SIL79_16325</name>
</gene>
<dbReference type="Proteomes" id="UP001272773">
    <property type="component" value="Unassembled WGS sequence"/>
</dbReference>
<reference evidence="2 3" key="1">
    <citation type="submission" date="2023-11" db="EMBL/GenBank/DDBJ databases">
        <title>MicrobeMod: A computational toolkit for identifying prokaryotic methylation and restriction-modification with nanopore sequencing.</title>
        <authorList>
            <person name="Crits-Christoph A."/>
            <person name="Kang S.C."/>
            <person name="Lee H."/>
            <person name="Ostrov N."/>
        </authorList>
    </citation>
    <scope>NUCLEOTIDE SEQUENCE [LARGE SCALE GENOMIC DNA]</scope>
    <source>
        <strain evidence="2 3">ATCC BAA-2732</strain>
    </source>
</reference>
<dbReference type="EMBL" id="JAWXXR010000001">
    <property type="protein sequence ID" value="MDX6017874.1"/>
    <property type="molecule type" value="Genomic_DNA"/>
</dbReference>
<evidence type="ECO:0000313" key="2">
    <source>
        <dbReference type="EMBL" id="MDX6017874.1"/>
    </source>
</evidence>
<dbReference type="InterPro" id="IPR021431">
    <property type="entry name" value="DUF3080"/>
</dbReference>
<proteinExistence type="predicted"/>
<dbReference type="GeneID" id="88625107"/>
<keyword evidence="1" id="KW-0732">Signal</keyword>
<comment type="caution">
    <text evidence="2">The sequence shown here is derived from an EMBL/GenBank/DDBJ whole genome shotgun (WGS) entry which is preliminary data.</text>
</comment>
<protein>
    <submittedName>
        <fullName evidence="2">DUF3080 family protein</fullName>
    </submittedName>
</protein>
<name>A0ABU4QER1_9GAMM</name>
<evidence type="ECO:0000313" key="3">
    <source>
        <dbReference type="Proteomes" id="UP001272773"/>
    </source>
</evidence>
<dbReference type="RefSeq" id="WP_319619561.1">
    <property type="nucleotide sequence ID" value="NZ_JAWXXR010000001.1"/>
</dbReference>
<accession>A0ABU4QER1</accession>
<evidence type="ECO:0000256" key="1">
    <source>
        <dbReference type="SAM" id="SignalP"/>
    </source>
</evidence>
<feature type="chain" id="PRO_5045332916" evidence="1">
    <location>
        <begin position="24"/>
        <end position="357"/>
    </location>
</feature>